<keyword evidence="2" id="KW-0697">Rotamase</keyword>
<evidence type="ECO:0000256" key="1">
    <source>
        <dbReference type="ARBA" id="ARBA00022729"/>
    </source>
</evidence>
<dbReference type="InterPro" id="IPR023058">
    <property type="entry name" value="PPIase_PpiC_CS"/>
</dbReference>
<protein>
    <submittedName>
        <fullName evidence="4">Peptidylprolyl isomerase</fullName>
        <ecNumber evidence="4">5.2.1.8</ecNumber>
    </submittedName>
</protein>
<sequence length="420" mass="47559">MIDKIVAKVDNYIVLQSELETAFREAQAANRGGNITKCQVLEQMVIEKLLLAKAEIDSVVVGDDRVAQDLDRRMQYMIGNYGEETIEEQFGKSVEELKEEMRDDIRDQLVVQEMQRTITQDIEVTPAEVRKFFNAIPSDSLPFYSSEVAVAQIVKKPTVSRSQKEITRKELVDIRQRIIDGEDFGELAREYSDDPGSAQYGGELGFVERGQFVPEFEAAALKMQPGELSQPIESDFGFHLIQLIERRGNRYNSRHILIKPNSSELDVKYAEEFLDSLRNQIIGDTITFEKAAKEYSDEKAESGGAGSGGFFIGADGSNRVSTENLDPVIFFTVDTMDVGAVTKPLLYRMNSGEQAVRILYLKSKSKPHLANLKDDYQKIHNVALQEKQTRILREWFGDARKQVYIEIDPEYDHCNVGSSI</sequence>
<dbReference type="InterPro" id="IPR000297">
    <property type="entry name" value="PPIase_PpiC"/>
</dbReference>
<keyword evidence="2 4" id="KW-0413">Isomerase</keyword>
<dbReference type="Gene3D" id="1.10.4030.10">
    <property type="entry name" value="Porin chaperone SurA, peptide-binding domain"/>
    <property type="match status" value="1"/>
</dbReference>
<accession>A0AA49GTN4</accession>
<feature type="domain" description="PpiC" evidence="3">
    <location>
        <begin position="248"/>
        <end position="345"/>
    </location>
</feature>
<dbReference type="Gene3D" id="3.10.50.40">
    <property type="match status" value="2"/>
</dbReference>
<proteinExistence type="predicted"/>
<evidence type="ECO:0000313" key="4">
    <source>
        <dbReference type="EMBL" id="WKN38551.1"/>
    </source>
</evidence>
<reference evidence="4" key="1">
    <citation type="journal article" date="2023" name="Comput. Struct. Biotechnol. J.">
        <title>Discovery of a novel marine Bacteroidetes with a rich repertoire of carbohydrate-active enzymes.</title>
        <authorList>
            <person name="Chen B."/>
            <person name="Liu G."/>
            <person name="Chen Q."/>
            <person name="Wang H."/>
            <person name="Liu L."/>
            <person name="Tang K."/>
        </authorList>
    </citation>
    <scope>NUCLEOTIDE SEQUENCE</scope>
    <source>
        <strain evidence="4">TK19036</strain>
    </source>
</reference>
<keyword evidence="1" id="KW-0732">Signal</keyword>
<dbReference type="PROSITE" id="PS01096">
    <property type="entry name" value="PPIC_PPIASE_1"/>
    <property type="match status" value="1"/>
</dbReference>
<gene>
    <name evidence="4" type="ORF">K4G66_07520</name>
</gene>
<dbReference type="EMBL" id="CP120682">
    <property type="protein sequence ID" value="WKN38551.1"/>
    <property type="molecule type" value="Genomic_DNA"/>
</dbReference>
<dbReference type="PROSITE" id="PS50198">
    <property type="entry name" value="PPIC_PPIASE_2"/>
    <property type="match status" value="2"/>
</dbReference>
<dbReference type="PANTHER" id="PTHR47637">
    <property type="entry name" value="CHAPERONE SURA"/>
    <property type="match status" value="1"/>
</dbReference>
<reference evidence="4" key="2">
    <citation type="journal article" date="2024" name="Antonie Van Leeuwenhoek">
        <title>Roseihalotalea indica gen. nov., sp. nov., a halophilic Bacteroidetes from mesopelagic Southwest Indian Ocean with higher carbohydrate metabolic potential.</title>
        <authorList>
            <person name="Chen B."/>
            <person name="Zhang M."/>
            <person name="Lin D."/>
            <person name="Ye J."/>
            <person name="Tang K."/>
        </authorList>
    </citation>
    <scope>NUCLEOTIDE SEQUENCE</scope>
    <source>
        <strain evidence="4">TK19036</strain>
    </source>
</reference>
<dbReference type="SUPFAM" id="SSF109998">
    <property type="entry name" value="Triger factor/SurA peptide-binding domain-like"/>
    <property type="match status" value="1"/>
</dbReference>
<evidence type="ECO:0000259" key="3">
    <source>
        <dbReference type="PROSITE" id="PS50198"/>
    </source>
</evidence>
<organism evidence="4">
    <name type="scientific">Roseihalotalea indica</name>
    <dbReference type="NCBI Taxonomy" id="2867963"/>
    <lineage>
        <taxon>Bacteria</taxon>
        <taxon>Pseudomonadati</taxon>
        <taxon>Bacteroidota</taxon>
        <taxon>Cytophagia</taxon>
        <taxon>Cytophagales</taxon>
        <taxon>Catalimonadaceae</taxon>
        <taxon>Roseihalotalea</taxon>
    </lineage>
</organism>
<dbReference type="GO" id="GO:0003755">
    <property type="term" value="F:peptidyl-prolyl cis-trans isomerase activity"/>
    <property type="evidence" value="ECO:0007669"/>
    <property type="project" value="UniProtKB-KW"/>
</dbReference>
<dbReference type="Pfam" id="PF00639">
    <property type="entry name" value="Rotamase"/>
    <property type="match status" value="2"/>
</dbReference>
<name>A0AA49GTN4_9BACT</name>
<dbReference type="SUPFAM" id="SSF54534">
    <property type="entry name" value="FKBP-like"/>
    <property type="match status" value="2"/>
</dbReference>
<dbReference type="EC" id="5.2.1.8" evidence="4"/>
<dbReference type="InterPro" id="IPR027304">
    <property type="entry name" value="Trigger_fact/SurA_dom_sf"/>
</dbReference>
<dbReference type="AlphaFoldDB" id="A0AA49GTN4"/>
<feature type="domain" description="PpiC" evidence="3">
    <location>
        <begin position="145"/>
        <end position="245"/>
    </location>
</feature>
<evidence type="ECO:0000256" key="2">
    <source>
        <dbReference type="PROSITE-ProRule" id="PRU00278"/>
    </source>
</evidence>
<dbReference type="InterPro" id="IPR050280">
    <property type="entry name" value="OMP_Chaperone_SurA"/>
</dbReference>
<dbReference type="PANTHER" id="PTHR47637:SF1">
    <property type="entry name" value="CHAPERONE SURA"/>
    <property type="match status" value="1"/>
</dbReference>
<dbReference type="InterPro" id="IPR046357">
    <property type="entry name" value="PPIase_dom_sf"/>
</dbReference>